<comment type="caution">
    <text evidence="2">The sequence shown here is derived from an EMBL/GenBank/DDBJ whole genome shotgun (WGS) entry which is preliminary data.</text>
</comment>
<dbReference type="InterPro" id="IPR011330">
    <property type="entry name" value="Glyco_hydro/deAcase_b/a-brl"/>
</dbReference>
<accession>A0A8I2YZ72</accession>
<evidence type="ECO:0000313" key="3">
    <source>
        <dbReference type="Proteomes" id="UP000683000"/>
    </source>
</evidence>
<gene>
    <name evidence="2" type="ORF">JVT61DRAFT_5024</name>
</gene>
<evidence type="ECO:0000313" key="2">
    <source>
        <dbReference type="EMBL" id="KAG6380654.1"/>
    </source>
</evidence>
<name>A0A8I2YZ72_9AGAM</name>
<keyword evidence="3" id="KW-1185">Reference proteome</keyword>
<proteinExistence type="predicted"/>
<reference evidence="2" key="1">
    <citation type="submission" date="2021-03" db="EMBL/GenBank/DDBJ databases">
        <title>Evolutionary innovations through gain and loss of genes in the ectomycorrhizal Boletales.</title>
        <authorList>
            <person name="Wu G."/>
            <person name="Miyauchi S."/>
            <person name="Morin E."/>
            <person name="Yang Z.-L."/>
            <person name="Xu J."/>
            <person name="Martin F.M."/>
        </authorList>
    </citation>
    <scope>NUCLEOTIDE SEQUENCE</scope>
    <source>
        <strain evidence="2">BR01</strain>
    </source>
</reference>
<organism evidence="2 3">
    <name type="scientific">Boletus reticuloceps</name>
    <dbReference type="NCBI Taxonomy" id="495285"/>
    <lineage>
        <taxon>Eukaryota</taxon>
        <taxon>Fungi</taxon>
        <taxon>Dikarya</taxon>
        <taxon>Basidiomycota</taxon>
        <taxon>Agaricomycotina</taxon>
        <taxon>Agaricomycetes</taxon>
        <taxon>Agaricomycetidae</taxon>
        <taxon>Boletales</taxon>
        <taxon>Boletineae</taxon>
        <taxon>Boletaceae</taxon>
        <taxon>Boletoideae</taxon>
        <taxon>Boletus</taxon>
    </lineage>
</organism>
<dbReference type="InterPro" id="IPR052740">
    <property type="entry name" value="CE4"/>
</dbReference>
<dbReference type="PANTHER" id="PTHR45985:SF3">
    <property type="entry name" value="CHITIN DEACETYLASE-LIKE 4"/>
    <property type="match status" value="1"/>
</dbReference>
<protein>
    <submittedName>
        <fullName evidence="2">Uncharacterized protein</fullName>
    </submittedName>
</protein>
<dbReference type="Gene3D" id="3.20.20.370">
    <property type="entry name" value="Glycoside hydrolase/deacetylase"/>
    <property type="match status" value="1"/>
</dbReference>
<dbReference type="PANTHER" id="PTHR45985">
    <property type="match status" value="1"/>
</dbReference>
<dbReference type="Proteomes" id="UP000683000">
    <property type="component" value="Unassembled WGS sequence"/>
</dbReference>
<sequence>MGQSVVQPPAPLPRLFLRSQQVQAPQVQLREHESSRWSQSHDAIQSYTFDVVNQFREHRKNPNGCPLKMTYFTSLTYTNCTLVTDWYVAGNEIADHTMTHVGNPPATEINGNIIALNALAGIPMHAIKDFRAPFLNYTSETFHFLAVADFMYDSSTAASIPVTDPDTDAYWPYTLDYGLANNCLTVQGICQGQPQLPGIWEMPMYAFFDERGVNGPHLIDAWLDPANGASTVNDTATLEYMMNTFIAHYNGTANLLHCTCTLSISPYAFDVPWCRCTHFNHQRDQQVFGLASGAIRRMDRVQRTIARLGPEPHLNSFDPLKCPTPDINPTMHICNGIPANEQGLLNECAFPDFPFYTCVSLVSRRFSVTGRTTDHGHGHDHDQCGCPQVEPSPANPNPPQQVPEVATNCSTPFWDPVAGVCLCTSDECAF</sequence>
<evidence type="ECO:0000256" key="1">
    <source>
        <dbReference type="SAM" id="MobiDB-lite"/>
    </source>
</evidence>
<dbReference type="GO" id="GO:0005975">
    <property type="term" value="P:carbohydrate metabolic process"/>
    <property type="evidence" value="ECO:0007669"/>
    <property type="project" value="InterPro"/>
</dbReference>
<dbReference type="OrthoDB" id="504708at2759"/>
<feature type="region of interest" description="Disordered" evidence="1">
    <location>
        <begin position="372"/>
        <end position="403"/>
    </location>
</feature>
<dbReference type="AlphaFoldDB" id="A0A8I2YZ72"/>
<feature type="compositionally biased region" description="Basic and acidic residues" evidence="1">
    <location>
        <begin position="372"/>
        <end position="383"/>
    </location>
</feature>
<dbReference type="EMBL" id="JAGFBS010000002">
    <property type="protein sequence ID" value="KAG6380654.1"/>
    <property type="molecule type" value="Genomic_DNA"/>
</dbReference>
<dbReference type="SUPFAM" id="SSF88713">
    <property type="entry name" value="Glycoside hydrolase/deacetylase"/>
    <property type="match status" value="1"/>
</dbReference>